<evidence type="ECO:0000256" key="3">
    <source>
        <dbReference type="ARBA" id="ARBA00023027"/>
    </source>
</evidence>
<dbReference type="PANTHER" id="PTHR43060">
    <property type="entry name" value="3-HYDROXYISOBUTYRATE DEHYDROGENASE-LIKE 1, MITOCHONDRIAL-RELATED"/>
    <property type="match status" value="1"/>
</dbReference>
<protein>
    <submittedName>
        <fullName evidence="6">NAD(P)-dependent oxidoreductase</fullName>
    </submittedName>
</protein>
<dbReference type="InterPro" id="IPR006115">
    <property type="entry name" value="6PGDH_NADP-bd"/>
</dbReference>
<dbReference type="Gene3D" id="3.40.50.720">
    <property type="entry name" value="NAD(P)-binding Rossmann-like Domain"/>
    <property type="match status" value="1"/>
</dbReference>
<dbReference type="Pfam" id="PF14833">
    <property type="entry name" value="NAD_binding_11"/>
    <property type="match status" value="1"/>
</dbReference>
<dbReference type="InterPro" id="IPR002204">
    <property type="entry name" value="3-OH-isobutyrate_DH-rel_CS"/>
</dbReference>
<evidence type="ECO:0000313" key="7">
    <source>
        <dbReference type="Proteomes" id="UP000664344"/>
    </source>
</evidence>
<dbReference type="PANTHER" id="PTHR43060:SF15">
    <property type="entry name" value="3-HYDROXYISOBUTYRATE DEHYDROGENASE-LIKE 1, MITOCHONDRIAL-RELATED"/>
    <property type="match status" value="1"/>
</dbReference>
<dbReference type="EMBL" id="JAFKDB010000008">
    <property type="protein sequence ID" value="MBN7769225.1"/>
    <property type="molecule type" value="Genomic_DNA"/>
</dbReference>
<proteinExistence type="inferred from homology"/>
<dbReference type="SUPFAM" id="SSF51735">
    <property type="entry name" value="NAD(P)-binding Rossmann-fold domains"/>
    <property type="match status" value="1"/>
</dbReference>
<dbReference type="PROSITE" id="PS00895">
    <property type="entry name" value="3_HYDROXYISOBUT_DH"/>
    <property type="match status" value="1"/>
</dbReference>
<dbReference type="Gene3D" id="1.10.1040.10">
    <property type="entry name" value="N-(1-d-carboxylethyl)-l-norvaline Dehydrogenase, domain 2"/>
    <property type="match status" value="1"/>
</dbReference>
<keyword evidence="2" id="KW-0560">Oxidoreductase</keyword>
<evidence type="ECO:0000256" key="1">
    <source>
        <dbReference type="ARBA" id="ARBA00009080"/>
    </source>
</evidence>
<dbReference type="PIRSF" id="PIRSF000103">
    <property type="entry name" value="HIBADH"/>
    <property type="match status" value="1"/>
</dbReference>
<dbReference type="InterPro" id="IPR008927">
    <property type="entry name" value="6-PGluconate_DH-like_C_sf"/>
</dbReference>
<feature type="domain" description="3-hydroxyisobutyrate dehydrogenase-like NAD-binding" evidence="5">
    <location>
        <begin position="167"/>
        <end position="286"/>
    </location>
</feature>
<keyword evidence="3" id="KW-0520">NAD</keyword>
<evidence type="ECO:0000256" key="2">
    <source>
        <dbReference type="ARBA" id="ARBA00023002"/>
    </source>
</evidence>
<dbReference type="InterPro" id="IPR013328">
    <property type="entry name" value="6PGD_dom2"/>
</dbReference>
<dbReference type="InterPro" id="IPR015815">
    <property type="entry name" value="HIBADH-related"/>
</dbReference>
<sequence length="291" mass="30842">MTTTVAFIGLGVMGYPMAGHLAKAGLTVRVWNRSREKSTQWASEYSGSACETIASAVQGADMVMTCVGADKDLTEVFEGPAGIIANAPAGAILIDHTTASAGIAEQLAESAKARQQAFIDAPVSGGQQGAENGALTIMCGGSEASFEVAKPVMEHYARAINLMGPAGSGQKTKMVNQIAIAGLVQGLSEALHFAEQANLDARKVVDVISKGAAQSWQMENRSDTMIDGKFEHGFAVDWMRKDLGICLEEARKVNASLPVAALVDQFYADVQAMGGNRWDTSSLIQRLRKFR</sequence>
<dbReference type="Pfam" id="PF03446">
    <property type="entry name" value="NAD_binding_2"/>
    <property type="match status" value="1"/>
</dbReference>
<dbReference type="SUPFAM" id="SSF48179">
    <property type="entry name" value="6-phosphogluconate dehydrogenase C-terminal domain-like"/>
    <property type="match status" value="1"/>
</dbReference>
<comment type="similarity">
    <text evidence="1">Belongs to the HIBADH-related family.</text>
</comment>
<dbReference type="InterPro" id="IPR036291">
    <property type="entry name" value="NAD(P)-bd_dom_sf"/>
</dbReference>
<dbReference type="InterPro" id="IPR029154">
    <property type="entry name" value="HIBADH-like_NADP-bd"/>
</dbReference>
<gene>
    <name evidence="6" type="ORF">JYP53_04810</name>
</gene>
<name>A0ABS3BCX9_9GAMM</name>
<keyword evidence="7" id="KW-1185">Reference proteome</keyword>
<accession>A0ABS3BCX9</accession>
<comment type="caution">
    <text evidence="6">The sequence shown here is derived from an EMBL/GenBank/DDBJ whole genome shotgun (WGS) entry which is preliminary data.</text>
</comment>
<organism evidence="6 7">
    <name type="scientific">Marinobacter daepoensis</name>
    <dbReference type="NCBI Taxonomy" id="262077"/>
    <lineage>
        <taxon>Bacteria</taxon>
        <taxon>Pseudomonadati</taxon>
        <taxon>Pseudomonadota</taxon>
        <taxon>Gammaproteobacteria</taxon>
        <taxon>Pseudomonadales</taxon>
        <taxon>Marinobacteraceae</taxon>
        <taxon>Marinobacter</taxon>
    </lineage>
</organism>
<dbReference type="Proteomes" id="UP000664344">
    <property type="component" value="Unassembled WGS sequence"/>
</dbReference>
<dbReference type="RefSeq" id="WP_206556875.1">
    <property type="nucleotide sequence ID" value="NZ_JAFKDB010000008.1"/>
</dbReference>
<evidence type="ECO:0000259" key="5">
    <source>
        <dbReference type="Pfam" id="PF14833"/>
    </source>
</evidence>
<evidence type="ECO:0000259" key="4">
    <source>
        <dbReference type="Pfam" id="PF03446"/>
    </source>
</evidence>
<evidence type="ECO:0000313" key="6">
    <source>
        <dbReference type="EMBL" id="MBN7769225.1"/>
    </source>
</evidence>
<feature type="domain" description="6-phosphogluconate dehydrogenase NADP-binding" evidence="4">
    <location>
        <begin position="4"/>
        <end position="164"/>
    </location>
</feature>
<reference evidence="6 7" key="1">
    <citation type="submission" date="2021-02" db="EMBL/GenBank/DDBJ databases">
        <title>PHA producing bacteria isolated from coastal sediment in Guangdong, Shenzhen.</title>
        <authorList>
            <person name="Zheng W."/>
            <person name="Yu S."/>
            <person name="Huang Y."/>
        </authorList>
    </citation>
    <scope>NUCLEOTIDE SEQUENCE [LARGE SCALE GENOMIC DNA]</scope>
    <source>
        <strain evidence="6 7">TN21-5</strain>
    </source>
</reference>